<evidence type="ECO:0000256" key="3">
    <source>
        <dbReference type="SAM" id="Coils"/>
    </source>
</evidence>
<keyword evidence="3" id="KW-0175">Coiled coil</keyword>
<dbReference type="PROSITE" id="PS51257">
    <property type="entry name" value="PROKAR_LIPOPROTEIN"/>
    <property type="match status" value="1"/>
</dbReference>
<dbReference type="Pfam" id="PF25967">
    <property type="entry name" value="RND-MFP_C"/>
    <property type="match status" value="1"/>
</dbReference>
<evidence type="ECO:0000259" key="8">
    <source>
        <dbReference type="Pfam" id="PF25944"/>
    </source>
</evidence>
<comment type="subcellular location">
    <subcellularLocation>
        <location evidence="1">Cell envelope</location>
    </subcellularLocation>
</comment>
<keyword evidence="5" id="KW-0732">Signal</keyword>
<dbReference type="Pfam" id="PF25876">
    <property type="entry name" value="HH_MFP_RND"/>
    <property type="match status" value="1"/>
</dbReference>
<evidence type="ECO:0000259" key="9">
    <source>
        <dbReference type="Pfam" id="PF25967"/>
    </source>
</evidence>
<dbReference type="RefSeq" id="WP_213500045.1">
    <property type="nucleotide sequence ID" value="NZ_CP054856.1"/>
</dbReference>
<dbReference type="Pfam" id="PF25944">
    <property type="entry name" value="Beta-barrel_RND"/>
    <property type="match status" value="1"/>
</dbReference>
<organism evidence="10 11">
    <name type="scientific">Novosphingobium decolorationis</name>
    <dbReference type="NCBI Taxonomy" id="2698673"/>
    <lineage>
        <taxon>Bacteria</taxon>
        <taxon>Pseudomonadati</taxon>
        <taxon>Pseudomonadota</taxon>
        <taxon>Alphaproteobacteria</taxon>
        <taxon>Sphingomonadales</taxon>
        <taxon>Sphingomonadaceae</taxon>
        <taxon>Novosphingobium</taxon>
    </lineage>
</organism>
<dbReference type="InterPro" id="IPR058626">
    <property type="entry name" value="MdtA-like_b-barrel"/>
</dbReference>
<evidence type="ECO:0000256" key="5">
    <source>
        <dbReference type="SAM" id="SignalP"/>
    </source>
</evidence>
<dbReference type="EMBL" id="CP054856">
    <property type="protein sequence ID" value="QVM84558.1"/>
    <property type="molecule type" value="Genomic_DNA"/>
</dbReference>
<feature type="coiled-coil region" evidence="3">
    <location>
        <begin position="139"/>
        <end position="166"/>
    </location>
</feature>
<name>A0ABX8E614_9SPHN</name>
<evidence type="ECO:0000256" key="4">
    <source>
        <dbReference type="SAM" id="MobiDB-lite"/>
    </source>
</evidence>
<accession>A0ABX8E614</accession>
<dbReference type="Gene3D" id="2.40.50.100">
    <property type="match status" value="1"/>
</dbReference>
<dbReference type="Gene3D" id="2.40.30.170">
    <property type="match status" value="1"/>
</dbReference>
<dbReference type="Gene3D" id="1.10.287.470">
    <property type="entry name" value="Helix hairpin bin"/>
    <property type="match status" value="1"/>
</dbReference>
<dbReference type="Gene3D" id="2.40.420.20">
    <property type="match status" value="1"/>
</dbReference>
<reference evidence="10 11" key="1">
    <citation type="journal article" date="2021" name="Int. J. Syst. Evol. Microbiol.">
        <title>Novosphingobium decolorationis sp. nov., an aniline blue-decolourizing bacterium isolated from East Pacific sediment.</title>
        <authorList>
            <person name="Chen X."/>
            <person name="Dong B."/>
            <person name="Chen T."/>
            <person name="Ren N."/>
            <person name="Wang J."/>
            <person name="Xu Y."/>
            <person name="Yang J."/>
            <person name="Zhu S."/>
            <person name="Chen J."/>
        </authorList>
    </citation>
    <scope>NUCLEOTIDE SEQUENCE [LARGE SCALE GENOMIC DNA]</scope>
    <source>
        <strain evidence="10 11">502str22</strain>
    </source>
</reference>
<gene>
    <name evidence="10" type="ORF">HT578_13460</name>
</gene>
<dbReference type="Pfam" id="PF25917">
    <property type="entry name" value="BSH_RND"/>
    <property type="match status" value="1"/>
</dbReference>
<feature type="signal peptide" evidence="5">
    <location>
        <begin position="1"/>
        <end position="23"/>
    </location>
</feature>
<evidence type="ECO:0000259" key="7">
    <source>
        <dbReference type="Pfam" id="PF25917"/>
    </source>
</evidence>
<comment type="similarity">
    <text evidence="2">Belongs to the membrane fusion protein (MFP) (TC 8.A.1) family.</text>
</comment>
<evidence type="ECO:0000256" key="2">
    <source>
        <dbReference type="ARBA" id="ARBA00009477"/>
    </source>
</evidence>
<feature type="domain" description="Multidrug resistance protein MdtA-like beta-barrel" evidence="8">
    <location>
        <begin position="207"/>
        <end position="297"/>
    </location>
</feature>
<proteinExistence type="inferred from homology"/>
<evidence type="ECO:0000313" key="10">
    <source>
        <dbReference type="EMBL" id="QVM84558.1"/>
    </source>
</evidence>
<dbReference type="PANTHER" id="PTHR30158">
    <property type="entry name" value="ACRA/E-RELATED COMPONENT OF DRUG EFFLUX TRANSPORTER"/>
    <property type="match status" value="1"/>
</dbReference>
<feature type="region of interest" description="Disordered" evidence="4">
    <location>
        <begin position="366"/>
        <end position="389"/>
    </location>
</feature>
<feature type="domain" description="Multidrug resistance protein MdtA-like C-terminal permuted SH3" evidence="9">
    <location>
        <begin position="303"/>
        <end position="360"/>
    </location>
</feature>
<protein>
    <submittedName>
        <fullName evidence="10">Efflux RND transporter periplasmic adaptor subunit</fullName>
    </submittedName>
</protein>
<feature type="domain" description="Multidrug resistance protein MdtA-like barrel-sandwich hybrid" evidence="7">
    <location>
        <begin position="60"/>
        <end position="196"/>
    </location>
</feature>
<dbReference type="SUPFAM" id="SSF111369">
    <property type="entry name" value="HlyD-like secretion proteins"/>
    <property type="match status" value="1"/>
</dbReference>
<evidence type="ECO:0000256" key="1">
    <source>
        <dbReference type="ARBA" id="ARBA00004196"/>
    </source>
</evidence>
<dbReference type="NCBIfam" id="TIGR01730">
    <property type="entry name" value="RND_mfp"/>
    <property type="match status" value="1"/>
</dbReference>
<feature type="domain" description="Multidrug resistance protein MdtA-like alpha-helical hairpin" evidence="6">
    <location>
        <begin position="101"/>
        <end position="170"/>
    </location>
</feature>
<sequence>MLRTLRPWRVGALAGLALVAACGGEPTPSAPPAVPVRTITVTRQEVPNVIELPGRIEAVRSAEVRARSDGIVLRRLYEEGASVAAGTPLFEIDPRDYRAQVQSAEAALQRAIAAQQNAASIVTRYEPLIAERAVSAQEFDAAQSDLRQANAQVSEARAALDRARLQLSYTTVRAPIAGRASSAEVTEGALVSGAEGTLLTRVDQVSPVYAEFSVSSASVLDTFAQVRSGELAVPDLETIEVSLILENGEEYGPVGHLDFASPVVSPETGSQTLRARFANPQRLLAPGQFVRGRIRLGVRKDGMTVPARAVQFQGSQPQVSVMAEDGSVKARKVRLGALLGKDWIVNEGLKPGERVIVEGWAKLRPGQKATEAKGEAKAPAQGTARAGGA</sequence>
<evidence type="ECO:0000313" key="11">
    <source>
        <dbReference type="Proteomes" id="UP000677126"/>
    </source>
</evidence>
<dbReference type="Proteomes" id="UP000677126">
    <property type="component" value="Chromosome"/>
</dbReference>
<dbReference type="InterPro" id="IPR058625">
    <property type="entry name" value="MdtA-like_BSH"/>
</dbReference>
<dbReference type="InterPro" id="IPR058624">
    <property type="entry name" value="MdtA-like_HH"/>
</dbReference>
<dbReference type="InterPro" id="IPR006143">
    <property type="entry name" value="RND_pump_MFP"/>
</dbReference>
<feature type="chain" id="PRO_5045423656" evidence="5">
    <location>
        <begin position="24"/>
        <end position="389"/>
    </location>
</feature>
<keyword evidence="11" id="KW-1185">Reference proteome</keyword>
<evidence type="ECO:0000259" key="6">
    <source>
        <dbReference type="Pfam" id="PF25876"/>
    </source>
</evidence>
<dbReference type="PANTHER" id="PTHR30158:SF24">
    <property type="entry name" value="HLYD FAMILY SECRETION PROTEIN"/>
    <property type="match status" value="1"/>
</dbReference>
<dbReference type="InterPro" id="IPR058627">
    <property type="entry name" value="MdtA-like_C"/>
</dbReference>